<dbReference type="Pfam" id="PF00015">
    <property type="entry name" value="MCPsignal"/>
    <property type="match status" value="1"/>
</dbReference>
<feature type="transmembrane region" description="Helical" evidence="9">
    <location>
        <begin position="20"/>
        <end position="38"/>
    </location>
</feature>
<evidence type="ECO:0000256" key="5">
    <source>
        <dbReference type="ARBA" id="ARBA00022989"/>
    </source>
</evidence>
<organism evidence="11 12">
    <name type="scientific">Paraburkholderia acidisoli</name>
    <dbReference type="NCBI Taxonomy" id="2571748"/>
    <lineage>
        <taxon>Bacteria</taxon>
        <taxon>Pseudomonadati</taxon>
        <taxon>Pseudomonadota</taxon>
        <taxon>Betaproteobacteria</taxon>
        <taxon>Burkholderiales</taxon>
        <taxon>Burkholderiaceae</taxon>
        <taxon>Paraburkholderia</taxon>
    </lineage>
</organism>
<gene>
    <name evidence="11" type="ORF">FAZ98_26200</name>
</gene>
<dbReference type="SMART" id="SM00283">
    <property type="entry name" value="MA"/>
    <property type="match status" value="1"/>
</dbReference>
<dbReference type="RefSeq" id="WP_158955527.1">
    <property type="nucleotide sequence ID" value="NZ_CP046915.1"/>
</dbReference>
<comment type="subcellular location">
    <subcellularLocation>
        <location evidence="1">Cell membrane</location>
        <topology evidence="1">Multi-pass membrane protein</topology>
    </subcellularLocation>
</comment>
<proteinExistence type="inferred from homology"/>
<dbReference type="GO" id="GO:0007165">
    <property type="term" value="P:signal transduction"/>
    <property type="evidence" value="ECO:0007669"/>
    <property type="project" value="UniProtKB-KW"/>
</dbReference>
<dbReference type="PRINTS" id="PR00260">
    <property type="entry name" value="CHEMTRNSDUCR"/>
</dbReference>
<keyword evidence="8" id="KW-0807">Transducer</keyword>
<evidence type="ECO:0000256" key="1">
    <source>
        <dbReference type="ARBA" id="ARBA00004651"/>
    </source>
</evidence>
<sequence>MSTVSPRARTTLTLNQKLTSTIVVLWVGLLLIAAIGIWQTRAAILAERRLHLTTLMDEAVSAVNRFHDEAARQQISEAEAKRQAIAVIASLRYGKDGYITVCDPQAVIVVNPLKPEITGKSMASMADTNGKRFYADLIAAAQDSRGGFVSYYWPKPGGSAPIEKLAYSRQIQDWNWVLFTGAYVDDIRGTVMACAERWLAGVAVLGGLATLVMTLALRSARRAVGGEIENAVATAHCVAEGNLGVRVAVAPGDTGSLMYALETMRADLETAMMGVRSSAENIALGSAEIAAGNADLSQRTEQQAAAVLETASSMNQMTQNVRKNAESASVAARLADDAAAIAARGTSVVMQVEQTMEAISQSSNQINEIIAVIDSIAFQTNILALNAAVEAARAGEQGRGFAVVASEVRNLAQRSATAAREIKQLIESSATTVQRGAEQVASAGSTMSEIDQAVRHVNHILREISHASREQSEGIDQVNTAVSQIDKVTQQNAALVEQAAAAAQSLNDQAGALREVIGRFSLAAA</sequence>
<dbReference type="InterPro" id="IPR033480">
    <property type="entry name" value="sCache_2"/>
</dbReference>
<dbReference type="InterPro" id="IPR004089">
    <property type="entry name" value="MCPsignal_dom"/>
</dbReference>
<evidence type="ECO:0000259" key="10">
    <source>
        <dbReference type="PROSITE" id="PS50111"/>
    </source>
</evidence>
<dbReference type="Gene3D" id="1.10.287.950">
    <property type="entry name" value="Methyl-accepting chemotaxis protein"/>
    <property type="match status" value="1"/>
</dbReference>
<keyword evidence="5 9" id="KW-1133">Transmembrane helix</keyword>
<protein>
    <recommendedName>
        <fullName evidence="10">Methyl-accepting transducer domain-containing protein</fullName>
    </recommendedName>
</protein>
<dbReference type="CDD" id="cd11386">
    <property type="entry name" value="MCP_signal"/>
    <property type="match status" value="1"/>
</dbReference>
<dbReference type="EMBL" id="CP046915">
    <property type="protein sequence ID" value="QGZ65265.1"/>
    <property type="molecule type" value="Genomic_DNA"/>
</dbReference>
<evidence type="ECO:0000256" key="3">
    <source>
        <dbReference type="ARBA" id="ARBA00022481"/>
    </source>
</evidence>
<evidence type="ECO:0000256" key="6">
    <source>
        <dbReference type="ARBA" id="ARBA00023136"/>
    </source>
</evidence>
<name>A0A7Z2GNX8_9BURK</name>
<dbReference type="SMART" id="SM01049">
    <property type="entry name" value="Cache_2"/>
    <property type="match status" value="1"/>
</dbReference>
<dbReference type="InterPro" id="IPR051310">
    <property type="entry name" value="MCP_chemotaxis"/>
</dbReference>
<keyword evidence="12" id="KW-1185">Reference proteome</keyword>
<dbReference type="PANTHER" id="PTHR43531:SF14">
    <property type="entry name" value="METHYL-ACCEPTING CHEMOTAXIS PROTEIN I-RELATED"/>
    <property type="match status" value="1"/>
</dbReference>
<dbReference type="Proteomes" id="UP000433577">
    <property type="component" value="Chromosome 3"/>
</dbReference>
<dbReference type="FunFam" id="1.10.287.950:FF:000001">
    <property type="entry name" value="Methyl-accepting chemotaxis sensory transducer"/>
    <property type="match status" value="1"/>
</dbReference>
<evidence type="ECO:0000256" key="2">
    <source>
        <dbReference type="ARBA" id="ARBA00022475"/>
    </source>
</evidence>
<dbReference type="AlphaFoldDB" id="A0A7Z2GNX8"/>
<dbReference type="InterPro" id="IPR004090">
    <property type="entry name" value="Chemotax_Me-accpt_rcpt"/>
</dbReference>
<evidence type="ECO:0000256" key="9">
    <source>
        <dbReference type="SAM" id="Phobius"/>
    </source>
</evidence>
<evidence type="ECO:0000256" key="4">
    <source>
        <dbReference type="ARBA" id="ARBA00022692"/>
    </source>
</evidence>
<comment type="similarity">
    <text evidence="7">Belongs to the methyl-accepting chemotaxis (MCP) protein family.</text>
</comment>
<dbReference type="Pfam" id="PF17200">
    <property type="entry name" value="sCache_2"/>
    <property type="match status" value="1"/>
</dbReference>
<dbReference type="GO" id="GO:0005886">
    <property type="term" value="C:plasma membrane"/>
    <property type="evidence" value="ECO:0007669"/>
    <property type="project" value="UniProtKB-SubCell"/>
</dbReference>
<keyword evidence="6 9" id="KW-0472">Membrane</keyword>
<evidence type="ECO:0000256" key="7">
    <source>
        <dbReference type="ARBA" id="ARBA00029447"/>
    </source>
</evidence>
<dbReference type="PANTHER" id="PTHR43531">
    <property type="entry name" value="PROTEIN ICFG"/>
    <property type="match status" value="1"/>
</dbReference>
<keyword evidence="2" id="KW-1003">Cell membrane</keyword>
<feature type="domain" description="Methyl-accepting transducer" evidence="10">
    <location>
        <begin position="278"/>
        <end position="507"/>
    </location>
</feature>
<dbReference type="KEGG" id="pacs:FAZ98_26200"/>
<evidence type="ECO:0000313" key="11">
    <source>
        <dbReference type="EMBL" id="QGZ65265.1"/>
    </source>
</evidence>
<evidence type="ECO:0000256" key="8">
    <source>
        <dbReference type="PROSITE-ProRule" id="PRU00284"/>
    </source>
</evidence>
<dbReference type="GO" id="GO:0004888">
    <property type="term" value="F:transmembrane signaling receptor activity"/>
    <property type="evidence" value="ECO:0007669"/>
    <property type="project" value="InterPro"/>
</dbReference>
<dbReference type="SUPFAM" id="SSF58104">
    <property type="entry name" value="Methyl-accepting chemotaxis protein (MCP) signaling domain"/>
    <property type="match status" value="1"/>
</dbReference>
<dbReference type="Gene3D" id="3.30.450.20">
    <property type="entry name" value="PAS domain"/>
    <property type="match status" value="1"/>
</dbReference>
<dbReference type="PROSITE" id="PS50111">
    <property type="entry name" value="CHEMOTAXIS_TRANSDUC_2"/>
    <property type="match status" value="1"/>
</dbReference>
<accession>A0A7Z2GNX8</accession>
<keyword evidence="4 9" id="KW-0812">Transmembrane</keyword>
<dbReference type="OrthoDB" id="8555762at2"/>
<keyword evidence="3" id="KW-0488">Methylation</keyword>
<evidence type="ECO:0000313" key="12">
    <source>
        <dbReference type="Proteomes" id="UP000433577"/>
    </source>
</evidence>
<dbReference type="GO" id="GO:0006935">
    <property type="term" value="P:chemotaxis"/>
    <property type="evidence" value="ECO:0007669"/>
    <property type="project" value="InterPro"/>
</dbReference>
<reference evidence="11 12" key="1">
    <citation type="submission" date="2019-12" db="EMBL/GenBank/DDBJ databases">
        <title>Paraburkholderia acidiphila 7Q-K02 sp. nov and Paraburkholderia acidisoli DHF22 sp. nov., two strains isolated from forest soil.</title>
        <authorList>
            <person name="Gao Z."/>
            <person name="Qiu L."/>
        </authorList>
    </citation>
    <scope>NUCLEOTIDE SEQUENCE [LARGE SCALE GENOMIC DNA]</scope>
    <source>
        <strain evidence="11 12">DHF22</strain>
    </source>
</reference>